<dbReference type="RefSeq" id="WP_181446425.1">
    <property type="nucleotide sequence ID" value="NZ_CP034413.3"/>
</dbReference>
<dbReference type="KEGG" id="obj:EIO64_05255"/>
<keyword evidence="2" id="KW-0472">Membrane</keyword>
<keyword evidence="2" id="KW-1133">Transmembrane helix</keyword>
<protein>
    <submittedName>
        <fullName evidence="3">Molecular chaperone GrpE</fullName>
    </submittedName>
</protein>
<name>A0A7T7D8S5_9FIRM</name>
<accession>A0A7T7D8S5</accession>
<keyword evidence="4" id="KW-1185">Reference proteome</keyword>
<evidence type="ECO:0000313" key="4">
    <source>
        <dbReference type="Proteomes" id="UP000298642"/>
    </source>
</evidence>
<proteinExistence type="predicted"/>
<feature type="compositionally biased region" description="Acidic residues" evidence="1">
    <location>
        <begin position="115"/>
        <end position="124"/>
    </location>
</feature>
<feature type="transmembrane region" description="Helical" evidence="2">
    <location>
        <begin position="7"/>
        <end position="32"/>
    </location>
</feature>
<dbReference type="Proteomes" id="UP000298642">
    <property type="component" value="Chromosome"/>
</dbReference>
<evidence type="ECO:0000313" key="3">
    <source>
        <dbReference type="EMBL" id="QQL05863.1"/>
    </source>
</evidence>
<dbReference type="EMBL" id="CP034413">
    <property type="protein sequence ID" value="QQL05863.1"/>
    <property type="molecule type" value="Genomic_DNA"/>
</dbReference>
<sequence length="124" mass="14526">MPVILLSIAMLIISIIFKLAAVFRLTIPLLYVVAMNTFWRSWYQAHQSLGDIIFFVLLGLVVLSWIISLVRKIQSIFQKRQEEKDLESIVRYRIREQRRNDVQPDEHGGYAMDLSDIELSDDED</sequence>
<organism evidence="3 4">
    <name type="scientific">Dysosmobacter welbionis</name>
    <dbReference type="NCBI Taxonomy" id="2093857"/>
    <lineage>
        <taxon>Bacteria</taxon>
        <taxon>Bacillati</taxon>
        <taxon>Bacillota</taxon>
        <taxon>Clostridia</taxon>
        <taxon>Eubacteriales</taxon>
        <taxon>Oscillospiraceae</taxon>
        <taxon>Dysosmobacter</taxon>
    </lineage>
</organism>
<feature type="transmembrane region" description="Helical" evidence="2">
    <location>
        <begin position="52"/>
        <end position="70"/>
    </location>
</feature>
<dbReference type="AlphaFoldDB" id="A0A7T7D8S5"/>
<gene>
    <name evidence="3" type="ORF">EIO64_05255</name>
</gene>
<evidence type="ECO:0000256" key="1">
    <source>
        <dbReference type="SAM" id="MobiDB-lite"/>
    </source>
</evidence>
<evidence type="ECO:0000256" key="2">
    <source>
        <dbReference type="SAM" id="Phobius"/>
    </source>
</evidence>
<keyword evidence="2" id="KW-0812">Transmembrane</keyword>
<reference evidence="4" key="1">
    <citation type="submission" date="2018-12" db="EMBL/GenBank/DDBJ databases">
        <title>Dusodibacter welbiota gen. nov., sp. nov., isolated from human faeces and emended description of the Oscillibacter genus.</title>
        <authorList>
            <person name="Le Roy T."/>
            <person name="Van der Smissen P."/>
            <person name="Delzenne N."/>
            <person name="Muccioli G."/>
            <person name="Collet J.F."/>
            <person name="Cani P.D."/>
        </authorList>
    </citation>
    <scope>NUCLEOTIDE SEQUENCE [LARGE SCALE GENOMIC DNA]</scope>
    <source>
        <strain evidence="4">J115</strain>
    </source>
</reference>
<feature type="region of interest" description="Disordered" evidence="1">
    <location>
        <begin position="100"/>
        <end position="124"/>
    </location>
</feature>